<keyword evidence="2" id="KW-0805">Transcription regulation</keyword>
<evidence type="ECO:0000256" key="5">
    <source>
        <dbReference type="ARBA" id="ARBA00023242"/>
    </source>
</evidence>
<comment type="subcellular location">
    <subcellularLocation>
        <location evidence="1">Nucleus</location>
    </subcellularLocation>
</comment>
<reference evidence="8" key="2">
    <citation type="submission" date="2023-05" db="EMBL/GenBank/DDBJ databases">
        <authorList>
            <person name="Schelkunov M.I."/>
        </authorList>
    </citation>
    <scope>NUCLEOTIDE SEQUENCE</scope>
    <source>
        <strain evidence="8">Hsosn_3</strain>
        <tissue evidence="8">Leaf</tissue>
    </source>
</reference>
<dbReference type="GO" id="GO:0005634">
    <property type="term" value="C:nucleus"/>
    <property type="evidence" value="ECO:0007669"/>
    <property type="project" value="UniProtKB-SubCell"/>
</dbReference>
<dbReference type="Proteomes" id="UP001237642">
    <property type="component" value="Unassembled WGS sequence"/>
</dbReference>
<evidence type="ECO:0000256" key="6">
    <source>
        <dbReference type="SAM" id="MobiDB-lite"/>
    </source>
</evidence>
<sequence>MDNPGAELKLSEYVLGLNKLEDEKARSLFFSTAYGSAYGQYLRYYELSMDESHFHVGMSRIMLPKNISDLYGSWKNGDIIKFYFIEIFWEVTIDVSGDDHYLGNRWSNFVKDCGLQKNDILVFNTVIEQLHDMVHVCLLKSSEIQRHELRSGIPSRNASFFNVLNPHALCQKEIVPPILVRKFYHDNLSKVDTIRCGESTFLVSYNANSRTMKNIQMILDKYDIQRNDTIFITTTENHDANMRIFRRDGIEVEYQSEYATHTINPNHWFVHDKWHKSYSVRKGEDAENRISSDTVEDTNDAGNDSDEIIMNMSEFIDGSEQSDSDDGIEEADDLILGEFFATLSKSNVDSHCHGVYISKDLDEFISHWNSGQIVFLVRNGLQWNIGINVTNGRKRFSAGWSTFVDNNGLNENDIVRFSLRGDEVTFDVEVVVD</sequence>
<gene>
    <name evidence="8" type="ORF">POM88_045031</name>
</gene>
<feature type="domain" description="TF-B3" evidence="7">
    <location>
        <begin position="340"/>
        <end position="433"/>
    </location>
</feature>
<dbReference type="PROSITE" id="PS50863">
    <property type="entry name" value="B3"/>
    <property type="match status" value="2"/>
</dbReference>
<protein>
    <recommendedName>
        <fullName evidence="7">TF-B3 domain-containing protein</fullName>
    </recommendedName>
</protein>
<dbReference type="InterPro" id="IPR003340">
    <property type="entry name" value="B3_DNA-bd"/>
</dbReference>
<feature type="compositionally biased region" description="Acidic residues" evidence="6">
    <location>
        <begin position="294"/>
        <end position="304"/>
    </location>
</feature>
<keyword evidence="3" id="KW-0238">DNA-binding</keyword>
<keyword evidence="4" id="KW-0804">Transcription</keyword>
<evidence type="ECO:0000256" key="4">
    <source>
        <dbReference type="ARBA" id="ARBA00023163"/>
    </source>
</evidence>
<keyword evidence="9" id="KW-1185">Reference proteome</keyword>
<reference evidence="8" key="1">
    <citation type="submission" date="2023-02" db="EMBL/GenBank/DDBJ databases">
        <title>Genome of toxic invasive species Heracleum sosnowskyi carries increased number of genes despite the absence of recent whole-genome duplications.</title>
        <authorList>
            <person name="Schelkunov M."/>
            <person name="Shtratnikova V."/>
            <person name="Makarenko M."/>
            <person name="Klepikova A."/>
            <person name="Omelchenko D."/>
            <person name="Novikova G."/>
            <person name="Obukhova E."/>
            <person name="Bogdanov V."/>
            <person name="Penin A."/>
            <person name="Logacheva M."/>
        </authorList>
    </citation>
    <scope>NUCLEOTIDE SEQUENCE</scope>
    <source>
        <strain evidence="8">Hsosn_3</strain>
        <tissue evidence="8">Leaf</tissue>
    </source>
</reference>
<dbReference type="SUPFAM" id="SSF101936">
    <property type="entry name" value="DNA-binding pseudobarrel domain"/>
    <property type="match status" value="2"/>
</dbReference>
<dbReference type="Pfam" id="PF02362">
    <property type="entry name" value="B3"/>
    <property type="match status" value="1"/>
</dbReference>
<comment type="caution">
    <text evidence="8">The sequence shown here is derived from an EMBL/GenBank/DDBJ whole genome shotgun (WGS) entry which is preliminary data.</text>
</comment>
<dbReference type="AlphaFoldDB" id="A0AAD8M5U7"/>
<dbReference type="PANTHER" id="PTHR31920:SF37">
    <property type="entry name" value="B3 DOMAIN-CONTAINING TRANSCRIPTION FACTOR VRN1"/>
    <property type="match status" value="1"/>
</dbReference>
<dbReference type="CDD" id="cd10017">
    <property type="entry name" value="B3_DNA"/>
    <property type="match status" value="2"/>
</dbReference>
<evidence type="ECO:0000256" key="2">
    <source>
        <dbReference type="ARBA" id="ARBA00023015"/>
    </source>
</evidence>
<dbReference type="InterPro" id="IPR015300">
    <property type="entry name" value="DNA-bd_pseudobarrel_sf"/>
</dbReference>
<evidence type="ECO:0000256" key="1">
    <source>
        <dbReference type="ARBA" id="ARBA00004123"/>
    </source>
</evidence>
<feature type="domain" description="TF-B3" evidence="7">
    <location>
        <begin position="89"/>
        <end position="142"/>
    </location>
</feature>
<proteinExistence type="predicted"/>
<dbReference type="Gene3D" id="2.40.330.10">
    <property type="entry name" value="DNA-binding pseudobarrel domain"/>
    <property type="match status" value="2"/>
</dbReference>
<organism evidence="8 9">
    <name type="scientific">Heracleum sosnowskyi</name>
    <dbReference type="NCBI Taxonomy" id="360622"/>
    <lineage>
        <taxon>Eukaryota</taxon>
        <taxon>Viridiplantae</taxon>
        <taxon>Streptophyta</taxon>
        <taxon>Embryophyta</taxon>
        <taxon>Tracheophyta</taxon>
        <taxon>Spermatophyta</taxon>
        <taxon>Magnoliopsida</taxon>
        <taxon>eudicotyledons</taxon>
        <taxon>Gunneridae</taxon>
        <taxon>Pentapetalae</taxon>
        <taxon>asterids</taxon>
        <taxon>campanulids</taxon>
        <taxon>Apiales</taxon>
        <taxon>Apiaceae</taxon>
        <taxon>Apioideae</taxon>
        <taxon>apioid superclade</taxon>
        <taxon>Tordylieae</taxon>
        <taxon>Tordyliinae</taxon>
        <taxon>Heracleum</taxon>
    </lineage>
</organism>
<keyword evidence="5" id="KW-0539">Nucleus</keyword>
<dbReference type="PANTHER" id="PTHR31920">
    <property type="entry name" value="B3 DOMAIN-CONTAINING"/>
    <property type="match status" value="1"/>
</dbReference>
<evidence type="ECO:0000313" key="9">
    <source>
        <dbReference type="Proteomes" id="UP001237642"/>
    </source>
</evidence>
<name>A0AAD8M5U7_9APIA</name>
<evidence type="ECO:0000256" key="3">
    <source>
        <dbReference type="ARBA" id="ARBA00023125"/>
    </source>
</evidence>
<dbReference type="EMBL" id="JAUIZM010000010">
    <property type="protein sequence ID" value="KAK1360557.1"/>
    <property type="molecule type" value="Genomic_DNA"/>
</dbReference>
<dbReference type="SMART" id="SM01019">
    <property type="entry name" value="B3"/>
    <property type="match status" value="1"/>
</dbReference>
<dbReference type="InterPro" id="IPR050655">
    <property type="entry name" value="Plant_B3_domain"/>
</dbReference>
<evidence type="ECO:0000259" key="7">
    <source>
        <dbReference type="PROSITE" id="PS50863"/>
    </source>
</evidence>
<evidence type="ECO:0000313" key="8">
    <source>
        <dbReference type="EMBL" id="KAK1360557.1"/>
    </source>
</evidence>
<dbReference type="GO" id="GO:0003677">
    <property type="term" value="F:DNA binding"/>
    <property type="evidence" value="ECO:0007669"/>
    <property type="project" value="UniProtKB-KW"/>
</dbReference>
<accession>A0AAD8M5U7</accession>
<feature type="region of interest" description="Disordered" evidence="6">
    <location>
        <begin position="285"/>
        <end position="304"/>
    </location>
</feature>